<dbReference type="Proteomes" id="UP000429607">
    <property type="component" value="Unassembled WGS sequence"/>
</dbReference>
<evidence type="ECO:0000256" key="3">
    <source>
        <dbReference type="ARBA" id="ARBA00022759"/>
    </source>
</evidence>
<keyword evidence="1" id="KW-0540">Nuclease</keyword>
<dbReference type="PANTHER" id="PTHR42648">
    <property type="entry name" value="TRANSPOSASE, PUTATIVE-RELATED"/>
    <property type="match status" value="1"/>
</dbReference>
<keyword evidence="7" id="KW-0695">RNA-directed DNA polymerase</keyword>
<keyword evidence="8" id="KW-0808">Transferase</keyword>
<keyword evidence="4" id="KW-0378">Hydrolase</keyword>
<dbReference type="InterPro" id="IPR001584">
    <property type="entry name" value="Integrase_cat-core"/>
</dbReference>
<dbReference type="InterPro" id="IPR036397">
    <property type="entry name" value="RNaseH_sf"/>
</dbReference>
<dbReference type="PROSITE" id="PS50994">
    <property type="entry name" value="INTEGRASE"/>
    <property type="match status" value="1"/>
</dbReference>
<evidence type="ECO:0000259" key="10">
    <source>
        <dbReference type="PROSITE" id="PS50994"/>
    </source>
</evidence>
<dbReference type="PANTHER" id="PTHR42648:SF11">
    <property type="entry name" value="TRANSPOSON TY4-P GAG-POL POLYPROTEIN"/>
    <property type="match status" value="1"/>
</dbReference>
<evidence type="ECO:0000313" key="13">
    <source>
        <dbReference type="Proteomes" id="UP000429607"/>
    </source>
</evidence>
<evidence type="ECO:0000256" key="5">
    <source>
        <dbReference type="ARBA" id="ARBA00022842"/>
    </source>
</evidence>
<dbReference type="GO" id="GO:0016787">
    <property type="term" value="F:hydrolase activity"/>
    <property type="evidence" value="ECO:0007669"/>
    <property type="project" value="UniProtKB-KW"/>
</dbReference>
<evidence type="ECO:0000313" key="12">
    <source>
        <dbReference type="EMBL" id="KAE9280810.1"/>
    </source>
</evidence>
<evidence type="ECO:0000256" key="1">
    <source>
        <dbReference type="ARBA" id="ARBA00022722"/>
    </source>
</evidence>
<keyword evidence="8" id="KW-0548">Nucleotidyltransferase</keyword>
<comment type="caution">
    <text evidence="12">The sequence shown here is derived from an EMBL/GenBank/DDBJ whole genome shotgun (WGS) entry which is preliminary data.</text>
</comment>
<accession>A0A6A4BV93</accession>
<keyword evidence="14" id="KW-1185">Reference proteome</keyword>
<keyword evidence="5" id="KW-0460">Magnesium</keyword>
<dbReference type="InterPro" id="IPR039537">
    <property type="entry name" value="Retrotran_Ty1/copia-like"/>
</dbReference>
<dbReference type="Gene3D" id="3.30.420.10">
    <property type="entry name" value="Ribonuclease H-like superfamily/Ribonuclease H"/>
    <property type="match status" value="2"/>
</dbReference>
<name>A0A6A4BV93_9STRA</name>
<keyword evidence="8" id="KW-0239">DNA-directed DNA polymerase</keyword>
<dbReference type="EMBL" id="QXFT01004024">
    <property type="protein sequence ID" value="KAE9280810.1"/>
    <property type="molecule type" value="Genomic_DNA"/>
</dbReference>
<organism evidence="12 14">
    <name type="scientific">Phytophthora rubi</name>
    <dbReference type="NCBI Taxonomy" id="129364"/>
    <lineage>
        <taxon>Eukaryota</taxon>
        <taxon>Sar</taxon>
        <taxon>Stramenopiles</taxon>
        <taxon>Oomycota</taxon>
        <taxon>Peronosporomycetes</taxon>
        <taxon>Peronosporales</taxon>
        <taxon>Peronosporaceae</taxon>
        <taxon>Phytophthora</taxon>
    </lineage>
</organism>
<evidence type="ECO:0000256" key="8">
    <source>
        <dbReference type="ARBA" id="ARBA00022932"/>
    </source>
</evidence>
<dbReference type="Pfam" id="PF00665">
    <property type="entry name" value="rve"/>
    <property type="match status" value="1"/>
</dbReference>
<evidence type="ECO:0000256" key="6">
    <source>
        <dbReference type="ARBA" id="ARBA00022908"/>
    </source>
</evidence>
<dbReference type="GO" id="GO:0015074">
    <property type="term" value="P:DNA integration"/>
    <property type="evidence" value="ECO:0007669"/>
    <property type="project" value="UniProtKB-KW"/>
</dbReference>
<evidence type="ECO:0000256" key="2">
    <source>
        <dbReference type="ARBA" id="ARBA00022723"/>
    </source>
</evidence>
<dbReference type="GO" id="GO:0046872">
    <property type="term" value="F:metal ion binding"/>
    <property type="evidence" value="ECO:0007669"/>
    <property type="project" value="UniProtKB-KW"/>
</dbReference>
<dbReference type="GO" id="GO:0006310">
    <property type="term" value="P:DNA recombination"/>
    <property type="evidence" value="ECO:0007669"/>
    <property type="project" value="UniProtKB-KW"/>
</dbReference>
<dbReference type="EMBL" id="QXFV01004547">
    <property type="protein sequence ID" value="KAE8969024.1"/>
    <property type="molecule type" value="Genomic_DNA"/>
</dbReference>
<proteinExistence type="predicted"/>
<reference evidence="12 14" key="1">
    <citation type="submission" date="2018-08" db="EMBL/GenBank/DDBJ databases">
        <title>Genomic investigation of the strawberry pathogen Phytophthora fragariae indicates pathogenicity is determined by transcriptional variation in three key races.</title>
        <authorList>
            <person name="Adams T.M."/>
            <person name="Armitage A.D."/>
            <person name="Sobczyk M.K."/>
            <person name="Bates H.J."/>
            <person name="Dunwell J.M."/>
            <person name="Nellist C.F."/>
            <person name="Harrison R.J."/>
        </authorList>
    </citation>
    <scope>NUCLEOTIDE SEQUENCE [LARGE SCALE GENOMIC DNA]</scope>
    <source>
        <strain evidence="11 13">SCRP249</strain>
        <strain evidence="12 14">SCRP333</strain>
    </source>
</reference>
<keyword evidence="9" id="KW-0233">DNA recombination</keyword>
<evidence type="ECO:0000256" key="9">
    <source>
        <dbReference type="ARBA" id="ARBA00023172"/>
    </source>
</evidence>
<keyword evidence="3" id="KW-0255">Endonuclease</keyword>
<dbReference type="SUPFAM" id="SSF53098">
    <property type="entry name" value="Ribonuclease H-like"/>
    <property type="match status" value="1"/>
</dbReference>
<feature type="domain" description="Integrase catalytic" evidence="10">
    <location>
        <begin position="27"/>
        <end position="117"/>
    </location>
</feature>
<gene>
    <name evidence="11" type="ORF">PR001_g27620</name>
    <name evidence="12" type="ORF">PR003_g27852</name>
</gene>
<dbReference type="AlphaFoldDB" id="A0A6A4BV93"/>
<dbReference type="Proteomes" id="UP000434957">
    <property type="component" value="Unassembled WGS sequence"/>
</dbReference>
<evidence type="ECO:0000313" key="11">
    <source>
        <dbReference type="EMBL" id="KAE8969024.1"/>
    </source>
</evidence>
<dbReference type="GO" id="GO:0004519">
    <property type="term" value="F:endonuclease activity"/>
    <property type="evidence" value="ECO:0007669"/>
    <property type="project" value="UniProtKB-KW"/>
</dbReference>
<dbReference type="GO" id="GO:0003964">
    <property type="term" value="F:RNA-directed DNA polymerase activity"/>
    <property type="evidence" value="ECO:0007669"/>
    <property type="project" value="UniProtKB-KW"/>
</dbReference>
<keyword evidence="6" id="KW-0229">DNA integration</keyword>
<keyword evidence="2" id="KW-0479">Metal-binding</keyword>
<protein>
    <recommendedName>
        <fullName evidence="10">Integrase catalytic domain-containing protein</fullName>
    </recommendedName>
</protein>
<dbReference type="InterPro" id="IPR012337">
    <property type="entry name" value="RNaseH-like_sf"/>
</dbReference>
<evidence type="ECO:0000256" key="7">
    <source>
        <dbReference type="ARBA" id="ARBA00022918"/>
    </source>
</evidence>
<dbReference type="GO" id="GO:0003887">
    <property type="term" value="F:DNA-directed DNA polymerase activity"/>
    <property type="evidence" value="ECO:0007669"/>
    <property type="project" value="UniProtKB-KW"/>
</dbReference>
<dbReference type="GO" id="GO:0003676">
    <property type="term" value="F:nucleic acid binding"/>
    <property type="evidence" value="ECO:0007669"/>
    <property type="project" value="InterPro"/>
</dbReference>
<sequence>MVDGIPCILDAPSDHVCAGCCMGKIGEDNFPRNSEKVVNSADLIHSDVLGPIQTKTPGSCAYAVTFIDDFSRHVTVYLMKKKAEVLEKFKMFKADMETITGRKLKPIRSDNGGEYTNGLAERMNRSLVDMARCMLYDEDIGKKWWAEAVNTSAWNINRIPNTVTVKTPYEIVYHKKP</sequence>
<evidence type="ECO:0000256" key="4">
    <source>
        <dbReference type="ARBA" id="ARBA00022801"/>
    </source>
</evidence>
<evidence type="ECO:0000313" key="14">
    <source>
        <dbReference type="Proteomes" id="UP000434957"/>
    </source>
</evidence>